<evidence type="ECO:0000256" key="1">
    <source>
        <dbReference type="ARBA" id="ARBA00023002"/>
    </source>
</evidence>
<dbReference type="Gene3D" id="1.10.540.10">
    <property type="entry name" value="Acyl-CoA dehydrogenase/oxidase, N-terminal domain"/>
    <property type="match status" value="1"/>
</dbReference>
<dbReference type="SUPFAM" id="SSF47203">
    <property type="entry name" value="Acyl-CoA dehydrogenase C-terminal domain-like"/>
    <property type="match status" value="1"/>
</dbReference>
<feature type="domain" description="Acyl-CoA dehydrogenase C-terminal" evidence="4">
    <location>
        <begin position="254"/>
        <end position="381"/>
    </location>
</feature>
<gene>
    <name evidence="5" type="ORF">K7G82_19005</name>
</gene>
<proteinExistence type="inferred from homology"/>
<feature type="domain" description="Acyl-CoA dehydrogenase/oxidase N-terminal" evidence="3">
    <location>
        <begin position="24"/>
        <end position="118"/>
    </location>
</feature>
<dbReference type="PANTHER" id="PTHR48083:SF19">
    <property type="entry name" value="FLAVIN-DEPENDENT MONOOXYGENASE, OXYGENASE SUBUNIT HSAA"/>
    <property type="match status" value="1"/>
</dbReference>
<dbReference type="InterPro" id="IPR009100">
    <property type="entry name" value="AcylCoA_DH/oxidase_NM_dom_sf"/>
</dbReference>
<sequence length="403" mass="43635">MATQAKTAATSEREPGPNREALLESARAMIPALRERGYAVDKERRVADESVAEMLDAGILQMLAPKRFGGSQAGLSTFFDTALLIGQGDGSTAWLFGILGCHHWVLSHFGLEAQQALYGETSHALFPLTFSGKGGSARKVDGGYRVNGEWGFASGIDFSDWVGALAVVEGTDGAETVNLLIPKAQVEVVDNWFVSGMRGTGSREFHVRDLFVPDHLTLSQNLLMVGKTPGAEALPEYRGLRASLHTVLMIATVGASLGLARRAIDEFIEFTKGRVGYGGIDHAARASTQAKIADAMARYDAFHGLMQRHFVDVDLLAESGRTSSAEERLRYRRDAALAVATCADIINTMAGMAGARAQHERSPFQLIQRDINTVRTHVLLDRDDANELYGKHVLGLDLGPVRQ</sequence>
<dbReference type="InterPro" id="IPR013786">
    <property type="entry name" value="AcylCoA_DH/ox_N"/>
</dbReference>
<dbReference type="Pfam" id="PF08028">
    <property type="entry name" value="Acyl-CoA_dh_2"/>
    <property type="match status" value="1"/>
</dbReference>
<dbReference type="InterPro" id="IPR013107">
    <property type="entry name" value="Acyl-CoA_DH_C"/>
</dbReference>
<dbReference type="PANTHER" id="PTHR48083">
    <property type="entry name" value="MEDIUM-CHAIN SPECIFIC ACYL-COA DEHYDROGENASE, MITOCHONDRIAL-RELATED"/>
    <property type="match status" value="1"/>
</dbReference>
<name>A0ABS7PVJ6_9SPHN</name>
<comment type="similarity">
    <text evidence="2">Belongs to the HpaH/HsaA monooxygenase family.</text>
</comment>
<dbReference type="RefSeq" id="WP_222991514.1">
    <property type="nucleotide sequence ID" value="NZ_JAINVV010000009.1"/>
</dbReference>
<comment type="caution">
    <text evidence="5">The sequence shown here is derived from an EMBL/GenBank/DDBJ whole genome shotgun (WGS) entry which is preliminary data.</text>
</comment>
<dbReference type="InterPro" id="IPR046373">
    <property type="entry name" value="Acyl-CoA_Oxase/DH_mid-dom_sf"/>
</dbReference>
<dbReference type="InterPro" id="IPR050741">
    <property type="entry name" value="Acyl-CoA_dehydrogenase"/>
</dbReference>
<evidence type="ECO:0000313" key="6">
    <source>
        <dbReference type="Proteomes" id="UP000706039"/>
    </source>
</evidence>
<dbReference type="Proteomes" id="UP000706039">
    <property type="component" value="Unassembled WGS sequence"/>
</dbReference>
<reference evidence="5 6" key="1">
    <citation type="submission" date="2021-08" db="EMBL/GenBank/DDBJ databases">
        <authorList>
            <person name="Tuo L."/>
        </authorList>
    </citation>
    <scope>NUCLEOTIDE SEQUENCE [LARGE SCALE GENOMIC DNA]</scope>
    <source>
        <strain evidence="5 6">JCM 31229</strain>
    </source>
</reference>
<evidence type="ECO:0000259" key="4">
    <source>
        <dbReference type="Pfam" id="PF08028"/>
    </source>
</evidence>
<evidence type="ECO:0000256" key="2">
    <source>
        <dbReference type="ARBA" id="ARBA00049661"/>
    </source>
</evidence>
<dbReference type="Pfam" id="PF02771">
    <property type="entry name" value="Acyl-CoA_dh_N"/>
    <property type="match status" value="1"/>
</dbReference>
<dbReference type="PIRSF" id="PIRSF016578">
    <property type="entry name" value="HsaA"/>
    <property type="match status" value="1"/>
</dbReference>
<accession>A0ABS7PVJ6</accession>
<organism evidence="5 6">
    <name type="scientific">Sphingomonas colocasiae</name>
    <dbReference type="NCBI Taxonomy" id="1848973"/>
    <lineage>
        <taxon>Bacteria</taxon>
        <taxon>Pseudomonadati</taxon>
        <taxon>Pseudomonadota</taxon>
        <taxon>Alphaproteobacteria</taxon>
        <taxon>Sphingomonadales</taxon>
        <taxon>Sphingomonadaceae</taxon>
        <taxon>Sphingomonas</taxon>
    </lineage>
</organism>
<keyword evidence="6" id="KW-1185">Reference proteome</keyword>
<evidence type="ECO:0000259" key="3">
    <source>
        <dbReference type="Pfam" id="PF02771"/>
    </source>
</evidence>
<dbReference type="EMBL" id="JAINVV010000009">
    <property type="protein sequence ID" value="MBY8824402.1"/>
    <property type="molecule type" value="Genomic_DNA"/>
</dbReference>
<dbReference type="InterPro" id="IPR036250">
    <property type="entry name" value="AcylCo_DH-like_C"/>
</dbReference>
<dbReference type="InterPro" id="IPR037069">
    <property type="entry name" value="AcylCoA_DH/ox_N_sf"/>
</dbReference>
<dbReference type="Gene3D" id="2.40.110.10">
    <property type="entry name" value="Butyryl-CoA Dehydrogenase, subunit A, domain 2"/>
    <property type="match status" value="1"/>
</dbReference>
<protein>
    <submittedName>
        <fullName evidence="5">Acyl-CoA dehydrogenase family protein</fullName>
    </submittedName>
</protein>
<keyword evidence="1" id="KW-0560">Oxidoreductase</keyword>
<dbReference type="Gene3D" id="1.20.140.10">
    <property type="entry name" value="Butyryl-CoA Dehydrogenase, subunit A, domain 3"/>
    <property type="match status" value="1"/>
</dbReference>
<evidence type="ECO:0000313" key="5">
    <source>
        <dbReference type="EMBL" id="MBY8824402.1"/>
    </source>
</evidence>
<dbReference type="SUPFAM" id="SSF56645">
    <property type="entry name" value="Acyl-CoA dehydrogenase NM domain-like"/>
    <property type="match status" value="1"/>
</dbReference>